<evidence type="ECO:0000313" key="2">
    <source>
        <dbReference type="EMBL" id="MCV2864525.1"/>
    </source>
</evidence>
<dbReference type="InterPro" id="IPR021735">
    <property type="entry name" value="DUF3306"/>
</dbReference>
<evidence type="ECO:0000313" key="3">
    <source>
        <dbReference type="Proteomes" id="UP001652503"/>
    </source>
</evidence>
<comment type="caution">
    <text evidence="2">The sequence shown here is derived from an EMBL/GenBank/DDBJ whole genome shotgun (WGS) entry which is preliminary data.</text>
</comment>
<reference evidence="2 3" key="1">
    <citation type="submission" date="2022-10" db="EMBL/GenBank/DDBJ databases">
        <title>Defluviimonas sp. nov., isolated from ocean surface water.</title>
        <authorList>
            <person name="He W."/>
            <person name="Wang L."/>
            <person name="Zhang D.-F."/>
        </authorList>
    </citation>
    <scope>NUCLEOTIDE SEQUENCE [LARGE SCALE GENOMIC DNA]</scope>
    <source>
        <strain evidence="2 3">WL0075</strain>
    </source>
</reference>
<sequence length="203" mass="21830">MTGAAPTDFWSRRRAAVRAEAARAEEEARVAASAQVPAPEAEAQEAAPRSDAEILSELGLKDPDTMVAGDDFAAFLKERVPLHLRQRALRRLWRTNPVLANLDGLVDHGEDFSNAATVQEGMQTAYQVGRGMMGHLAALTRAQDAEAARVEDDGPKPEAPTETQHAAPAHVEDVEDEAAAPPDDAAPPTVPRRSPRFTFADHA</sequence>
<feature type="region of interest" description="Disordered" evidence="1">
    <location>
        <begin position="143"/>
        <end position="203"/>
    </location>
</feature>
<accession>A0ABT2Z065</accession>
<organism evidence="2 3">
    <name type="scientific">Albidovulum sediminicola</name>
    <dbReference type="NCBI Taxonomy" id="2984331"/>
    <lineage>
        <taxon>Bacteria</taxon>
        <taxon>Pseudomonadati</taxon>
        <taxon>Pseudomonadota</taxon>
        <taxon>Alphaproteobacteria</taxon>
        <taxon>Rhodobacterales</taxon>
        <taxon>Paracoccaceae</taxon>
        <taxon>Albidovulum</taxon>
    </lineage>
</organism>
<protein>
    <submittedName>
        <fullName evidence="2">DUF3306 domain-containing protein</fullName>
    </submittedName>
</protein>
<gene>
    <name evidence="2" type="ORF">OE647_07195</name>
</gene>
<dbReference type="Proteomes" id="UP001652503">
    <property type="component" value="Unassembled WGS sequence"/>
</dbReference>
<name>A0ABT2Z065_9RHOB</name>
<dbReference type="Pfam" id="PF11748">
    <property type="entry name" value="DUF3306"/>
    <property type="match status" value="1"/>
</dbReference>
<proteinExistence type="predicted"/>
<dbReference type="RefSeq" id="WP_263721038.1">
    <property type="nucleotide sequence ID" value="NZ_JAOWLA010000005.1"/>
</dbReference>
<keyword evidence="3" id="KW-1185">Reference proteome</keyword>
<dbReference type="EMBL" id="JAOWLA010000005">
    <property type="protein sequence ID" value="MCV2864525.1"/>
    <property type="molecule type" value="Genomic_DNA"/>
</dbReference>
<feature type="compositionally biased region" description="Basic and acidic residues" evidence="1">
    <location>
        <begin position="143"/>
        <end position="156"/>
    </location>
</feature>
<feature type="region of interest" description="Disordered" evidence="1">
    <location>
        <begin position="29"/>
        <end position="50"/>
    </location>
</feature>
<evidence type="ECO:0000256" key="1">
    <source>
        <dbReference type="SAM" id="MobiDB-lite"/>
    </source>
</evidence>
<feature type="compositionally biased region" description="Low complexity" evidence="1">
    <location>
        <begin position="30"/>
        <end position="47"/>
    </location>
</feature>